<keyword evidence="12" id="KW-1185">Reference proteome</keyword>
<feature type="active site" description="Proton donor" evidence="10">
    <location>
        <position position="16"/>
    </location>
</feature>
<feature type="binding site" evidence="10">
    <location>
        <position position="16"/>
    </location>
    <ligand>
        <name>Mg(2+)</name>
        <dbReference type="ChEBI" id="CHEBI:18420"/>
    </ligand>
</feature>
<keyword evidence="4 10" id="KW-0479">Metal-binding</keyword>
<comment type="cofactor">
    <cofactor evidence="10">
        <name>Mg(2+)</name>
        <dbReference type="ChEBI" id="CHEBI:18420"/>
    </cofactor>
</comment>
<feature type="region of interest" description="Histidinol-phosphatase" evidence="10">
    <location>
        <begin position="1"/>
        <end position="174"/>
    </location>
</feature>
<dbReference type="HAMAP" id="MF_00076">
    <property type="entry name" value="HisB"/>
    <property type="match status" value="1"/>
</dbReference>
<feature type="binding site" evidence="10">
    <location>
        <position position="14"/>
    </location>
    <ligand>
        <name>Mg(2+)</name>
        <dbReference type="ChEBI" id="CHEBI:18420"/>
    </ligand>
</feature>
<evidence type="ECO:0000256" key="8">
    <source>
        <dbReference type="ARBA" id="ARBA00023239"/>
    </source>
</evidence>
<evidence type="ECO:0000313" key="11">
    <source>
        <dbReference type="EMBL" id="RDZ28098.1"/>
    </source>
</evidence>
<comment type="similarity">
    <text evidence="10">In the N-terminal section; belongs to the histidinol-phosphatase family.</text>
</comment>
<keyword evidence="7 10" id="KW-0368">Histidine biosynthesis</keyword>
<dbReference type="OrthoDB" id="9790411at2"/>
<dbReference type="GO" id="GO:0004424">
    <property type="term" value="F:imidazoleglycerol-phosphate dehydratase activity"/>
    <property type="evidence" value="ECO:0007669"/>
    <property type="project" value="UniProtKB-UniRule"/>
</dbReference>
<feature type="active site" description="Nucleophile" evidence="10">
    <location>
        <position position="14"/>
    </location>
</feature>
<evidence type="ECO:0000256" key="2">
    <source>
        <dbReference type="ARBA" id="ARBA00022490"/>
    </source>
</evidence>
<dbReference type="GO" id="GO:0005737">
    <property type="term" value="C:cytoplasm"/>
    <property type="evidence" value="ECO:0007669"/>
    <property type="project" value="UniProtKB-SubCell"/>
</dbReference>
<keyword evidence="3 10" id="KW-0028">Amino-acid biosynthesis</keyword>
<comment type="caution">
    <text evidence="10">Lacks conserved residue(s) required for the propagation of feature annotation.</text>
</comment>
<dbReference type="SUPFAM" id="SSF54211">
    <property type="entry name" value="Ribosomal protein S5 domain 2-like"/>
    <property type="match status" value="2"/>
</dbReference>
<dbReference type="UniPathway" id="UPA00031">
    <property type="reaction ID" value="UER00011"/>
</dbReference>
<comment type="similarity">
    <text evidence="10">In the C-terminal section; belongs to the imidazoleglycerol-phosphate dehydratase family.</text>
</comment>
<dbReference type="FunFam" id="3.30.230.40:FF:000001">
    <property type="entry name" value="Imidazoleglycerol-phosphate dehydratase HisB"/>
    <property type="match status" value="1"/>
</dbReference>
<accession>A0A371K2H3</accession>
<comment type="catalytic activity">
    <reaction evidence="10">
        <text>D-erythro-1-(imidazol-4-yl)glycerol 3-phosphate = 3-(imidazol-4-yl)-2-oxopropyl phosphate + H2O</text>
        <dbReference type="Rhea" id="RHEA:11040"/>
        <dbReference type="ChEBI" id="CHEBI:15377"/>
        <dbReference type="ChEBI" id="CHEBI:57766"/>
        <dbReference type="ChEBI" id="CHEBI:58278"/>
        <dbReference type="EC" id="4.2.1.19"/>
    </reaction>
</comment>
<dbReference type="Gene3D" id="3.30.230.40">
    <property type="entry name" value="Imidazole glycerol phosphate dehydratase, domain 1"/>
    <property type="match status" value="2"/>
</dbReference>
<dbReference type="PROSITE" id="PS00954">
    <property type="entry name" value="IGP_DEHYDRATASE_1"/>
    <property type="match status" value="1"/>
</dbReference>
<dbReference type="InterPro" id="IPR038494">
    <property type="entry name" value="IGPD_sf"/>
</dbReference>
<dbReference type="GO" id="GO:0004401">
    <property type="term" value="F:histidinol-phosphatase activity"/>
    <property type="evidence" value="ECO:0007669"/>
    <property type="project" value="UniProtKB-UniRule"/>
</dbReference>
<reference evidence="11 12" key="1">
    <citation type="submission" date="2018-08" db="EMBL/GenBank/DDBJ databases">
        <title>Lysobacter sp. zong2l5, whole genome shotgun sequence.</title>
        <authorList>
            <person name="Zhang X."/>
            <person name="Feng G."/>
            <person name="Zhu H."/>
        </authorList>
    </citation>
    <scope>NUCLEOTIDE SEQUENCE [LARGE SCALE GENOMIC DNA]</scope>
    <source>
        <strain evidence="12">zong2l5</strain>
    </source>
</reference>
<dbReference type="InterPro" id="IPR000807">
    <property type="entry name" value="ImidazoleglycerolP_deHydtase"/>
</dbReference>
<keyword evidence="8 10" id="KW-0456">Lyase</keyword>
<comment type="subcellular location">
    <subcellularLocation>
        <location evidence="10">Cytoplasm</location>
    </subcellularLocation>
</comment>
<evidence type="ECO:0000256" key="5">
    <source>
        <dbReference type="ARBA" id="ARBA00022801"/>
    </source>
</evidence>
<evidence type="ECO:0000256" key="10">
    <source>
        <dbReference type="HAMAP-Rule" id="MF_01022"/>
    </source>
</evidence>
<dbReference type="InterPro" id="IPR020566">
    <property type="entry name" value="His_synth_bifunc_HisB"/>
</dbReference>
<gene>
    <name evidence="10" type="primary">hisB</name>
    <name evidence="11" type="ORF">DX914_02840</name>
</gene>
<dbReference type="InterPro" id="IPR020565">
    <property type="entry name" value="ImidazoleglycerP_deHydtase_CS"/>
</dbReference>
<evidence type="ECO:0000256" key="7">
    <source>
        <dbReference type="ARBA" id="ARBA00023102"/>
    </source>
</evidence>
<dbReference type="NCBIfam" id="TIGR01656">
    <property type="entry name" value="Histidinol-ppas"/>
    <property type="match status" value="1"/>
</dbReference>
<keyword evidence="2 10" id="KW-0963">Cytoplasm</keyword>
<dbReference type="InterPro" id="IPR005954">
    <property type="entry name" value="HisB_N"/>
</dbReference>
<name>A0A371K2H3_9GAMM</name>
<evidence type="ECO:0000256" key="4">
    <source>
        <dbReference type="ARBA" id="ARBA00022723"/>
    </source>
</evidence>
<keyword evidence="9 10" id="KW-0511">Multifunctional enzyme</keyword>
<dbReference type="NCBIfam" id="TIGR01261">
    <property type="entry name" value="hisB_Nterm"/>
    <property type="match status" value="1"/>
</dbReference>
<dbReference type="HAMAP" id="MF_01022">
    <property type="entry name" value="Bifunc_HisB"/>
    <property type="match status" value="1"/>
</dbReference>
<dbReference type="NCBIfam" id="TIGR01662">
    <property type="entry name" value="HAD-SF-IIIA"/>
    <property type="match status" value="1"/>
</dbReference>
<comment type="pathway">
    <text evidence="10">Amino-acid biosynthesis; L-histidine biosynthesis; L-histidine from 5-phospho-alpha-D-ribose 1-diphosphate: step 8/9.</text>
</comment>
<dbReference type="GO" id="GO:0000105">
    <property type="term" value="P:L-histidine biosynthetic process"/>
    <property type="evidence" value="ECO:0007669"/>
    <property type="project" value="UniProtKB-UniRule"/>
</dbReference>
<dbReference type="InterPro" id="IPR020568">
    <property type="entry name" value="Ribosomal_Su5_D2-typ_SF"/>
</dbReference>
<dbReference type="RefSeq" id="WP_115857540.1">
    <property type="nucleotide sequence ID" value="NZ_QTSU01000001.1"/>
</dbReference>
<evidence type="ECO:0000256" key="6">
    <source>
        <dbReference type="ARBA" id="ARBA00022842"/>
    </source>
</evidence>
<dbReference type="InterPro" id="IPR036412">
    <property type="entry name" value="HAD-like_sf"/>
</dbReference>
<sequence>MNLPVKQTPVLFVDRDGTLIAEPEDFQIDRYAKLRFVDGVIPAMLRLRDAGYQFVMVSNQDGLGTDAFPREDFEGPHALMMQVFESQGIVFRDVLIDTSFPADNAPTRKPAIGLALPLLKDRGIDWTRSAMVGDRDTDIAFAANLGIRGFQLRTQEFGGEWDWNGIAHALADAPRTARLRRDTRETAIEVAVDLDREAEPRVSTGLGFFDHMLEQLGKHGGFALELECRGDLHIDEHHTVEDSALALGQALRAALGDKRGIGRYGFVLPMDESLATAALDFSGRPYFVFEGRFARERVGDLPTELVPHFFRSLCESAGLNLNLNVRGDNDHHQVEACFKAVARALRQAIRREGLALPSTKGSL</sequence>
<dbReference type="NCBIfam" id="NF003937">
    <property type="entry name" value="PRK05446.1"/>
    <property type="match status" value="1"/>
</dbReference>
<comment type="caution">
    <text evidence="11">The sequence shown here is derived from an EMBL/GenBank/DDBJ whole genome shotgun (WGS) entry which is preliminary data.</text>
</comment>
<dbReference type="PROSITE" id="PS00955">
    <property type="entry name" value="IGP_DEHYDRATASE_2"/>
    <property type="match status" value="1"/>
</dbReference>
<dbReference type="EMBL" id="QTSU01000001">
    <property type="protein sequence ID" value="RDZ28098.1"/>
    <property type="molecule type" value="Genomic_DNA"/>
</dbReference>
<dbReference type="InterPro" id="IPR006543">
    <property type="entry name" value="Histidinol-phos"/>
</dbReference>
<comment type="catalytic activity">
    <reaction evidence="10">
        <text>L-histidinol phosphate + H2O = L-histidinol + phosphate</text>
        <dbReference type="Rhea" id="RHEA:14465"/>
        <dbReference type="ChEBI" id="CHEBI:15377"/>
        <dbReference type="ChEBI" id="CHEBI:43474"/>
        <dbReference type="ChEBI" id="CHEBI:57699"/>
        <dbReference type="ChEBI" id="CHEBI:57980"/>
        <dbReference type="EC" id="3.1.3.15"/>
    </reaction>
</comment>
<dbReference type="GO" id="GO:0046872">
    <property type="term" value="F:metal ion binding"/>
    <property type="evidence" value="ECO:0007669"/>
    <property type="project" value="UniProtKB-KW"/>
</dbReference>
<keyword evidence="5 10" id="KW-0378">Hydrolase</keyword>
<dbReference type="SUPFAM" id="SSF56784">
    <property type="entry name" value="HAD-like"/>
    <property type="match status" value="1"/>
</dbReference>
<protein>
    <recommendedName>
        <fullName evidence="10">Histidine biosynthesis bifunctional protein HisB</fullName>
    </recommendedName>
    <domain>
        <recommendedName>
            <fullName evidence="10">Histidinol-phosphatase</fullName>
            <ecNumber evidence="10">3.1.3.15</ecNumber>
        </recommendedName>
    </domain>
    <domain>
        <recommendedName>
            <fullName evidence="10">Imidazoleglycerol-phosphate dehydratase</fullName>
            <shortName evidence="10">IGPD</shortName>
            <ecNumber evidence="10">4.2.1.19</ecNumber>
        </recommendedName>
    </domain>
</protein>
<feature type="binding site" evidence="10">
    <location>
        <position position="134"/>
    </location>
    <ligand>
        <name>Mg(2+)</name>
        <dbReference type="ChEBI" id="CHEBI:18420"/>
    </ligand>
</feature>
<dbReference type="EC" id="3.1.3.15" evidence="10"/>
<feature type="region of interest" description="Imidazoleglycerol-phosphate dehydratase" evidence="10">
    <location>
        <begin position="175"/>
        <end position="363"/>
    </location>
</feature>
<dbReference type="InterPro" id="IPR006549">
    <property type="entry name" value="HAD-SF_hydro_IIIA"/>
</dbReference>
<evidence type="ECO:0000313" key="12">
    <source>
        <dbReference type="Proteomes" id="UP000264492"/>
    </source>
</evidence>
<dbReference type="PANTHER" id="PTHR23133">
    <property type="entry name" value="IMIDAZOLEGLYCEROL-PHOSPHATE DEHYDRATASE HIS7"/>
    <property type="match status" value="1"/>
</dbReference>
<dbReference type="NCBIfam" id="NF002114">
    <property type="entry name" value="PRK00951.2-4"/>
    <property type="match status" value="1"/>
</dbReference>
<organism evidence="11 12">
    <name type="scientific">Lysobacter silvisoli</name>
    <dbReference type="NCBI Taxonomy" id="2293254"/>
    <lineage>
        <taxon>Bacteria</taxon>
        <taxon>Pseudomonadati</taxon>
        <taxon>Pseudomonadota</taxon>
        <taxon>Gammaproteobacteria</taxon>
        <taxon>Lysobacterales</taxon>
        <taxon>Lysobacteraceae</taxon>
        <taxon>Lysobacter</taxon>
    </lineage>
</organism>
<dbReference type="Proteomes" id="UP000264492">
    <property type="component" value="Unassembled WGS sequence"/>
</dbReference>
<dbReference type="PANTHER" id="PTHR23133:SF2">
    <property type="entry name" value="IMIDAZOLEGLYCEROL-PHOSPHATE DEHYDRATASE"/>
    <property type="match status" value="1"/>
</dbReference>
<dbReference type="AlphaFoldDB" id="A0A371K2H3"/>
<dbReference type="FunFam" id="3.30.230.40:FF:000003">
    <property type="entry name" value="Imidazoleglycerol-phosphate dehydratase HisB"/>
    <property type="match status" value="1"/>
</dbReference>
<dbReference type="Pfam" id="PF13242">
    <property type="entry name" value="Hydrolase_like"/>
    <property type="match status" value="1"/>
</dbReference>
<dbReference type="Gene3D" id="3.40.50.1000">
    <property type="entry name" value="HAD superfamily/HAD-like"/>
    <property type="match status" value="1"/>
</dbReference>
<evidence type="ECO:0000256" key="9">
    <source>
        <dbReference type="ARBA" id="ARBA00023268"/>
    </source>
</evidence>
<evidence type="ECO:0000256" key="1">
    <source>
        <dbReference type="ARBA" id="ARBA00005047"/>
    </source>
</evidence>
<proteinExistence type="inferred from homology"/>
<dbReference type="CDD" id="cd07914">
    <property type="entry name" value="IGPD"/>
    <property type="match status" value="1"/>
</dbReference>
<evidence type="ECO:0000256" key="3">
    <source>
        <dbReference type="ARBA" id="ARBA00022605"/>
    </source>
</evidence>
<dbReference type="InterPro" id="IPR023214">
    <property type="entry name" value="HAD_sf"/>
</dbReference>
<keyword evidence="6 10" id="KW-0460">Magnesium</keyword>
<dbReference type="Pfam" id="PF00475">
    <property type="entry name" value="IGPD"/>
    <property type="match status" value="1"/>
</dbReference>
<dbReference type="NCBIfam" id="NF002111">
    <property type="entry name" value="PRK00951.2-1"/>
    <property type="match status" value="1"/>
</dbReference>
<comment type="pathway">
    <text evidence="1 10">Amino-acid biosynthesis; L-histidine biosynthesis; L-histidine from 5-phospho-alpha-D-ribose 1-diphosphate: step 6/9.</text>
</comment>
<dbReference type="EC" id="4.2.1.19" evidence="10"/>